<evidence type="ECO:0000259" key="2">
    <source>
        <dbReference type="Pfam" id="PF07971"/>
    </source>
</evidence>
<dbReference type="InterPro" id="IPR050883">
    <property type="entry name" value="PNGase"/>
</dbReference>
<evidence type="ECO:0000256" key="1">
    <source>
        <dbReference type="SAM" id="SignalP"/>
    </source>
</evidence>
<keyword evidence="1" id="KW-0732">Signal</keyword>
<dbReference type="AlphaFoldDB" id="A0A9P3CPE9"/>
<dbReference type="Gene3D" id="1.20.1610.10">
    <property type="entry name" value="alpha-1,2-mannosidases domains"/>
    <property type="match status" value="1"/>
</dbReference>
<protein>
    <recommendedName>
        <fullName evidence="6">Glycoside hydrolase family 92 protein</fullName>
    </recommendedName>
</protein>
<dbReference type="Pfam" id="PF07971">
    <property type="entry name" value="Glyco_hydro_92"/>
    <property type="match status" value="1"/>
</dbReference>
<feature type="signal peptide" evidence="1">
    <location>
        <begin position="1"/>
        <end position="17"/>
    </location>
</feature>
<dbReference type="GO" id="GO:0005634">
    <property type="term" value="C:nucleus"/>
    <property type="evidence" value="ECO:0007669"/>
    <property type="project" value="TreeGrafter"/>
</dbReference>
<dbReference type="InterPro" id="IPR014718">
    <property type="entry name" value="GH-type_carb-bd"/>
</dbReference>
<dbReference type="InterPro" id="IPR005887">
    <property type="entry name" value="GH92_a_mannosidase_put"/>
</dbReference>
<dbReference type="SUPFAM" id="SSF48208">
    <property type="entry name" value="Six-hairpin glycosidases"/>
    <property type="match status" value="1"/>
</dbReference>
<comment type="caution">
    <text evidence="4">The sequence shown here is derived from an EMBL/GenBank/DDBJ whole genome shotgun (WGS) entry which is preliminary data.</text>
</comment>
<dbReference type="Gene3D" id="1.20.1050.60">
    <property type="entry name" value="alpha-1,2-mannosidase"/>
    <property type="match status" value="1"/>
</dbReference>
<name>A0A9P3CPE9_9PEZI</name>
<dbReference type="GO" id="GO:0000224">
    <property type="term" value="F:peptide-N4-(N-acetyl-beta-glucosaminyl)asparagine amidase activity"/>
    <property type="evidence" value="ECO:0007669"/>
    <property type="project" value="TreeGrafter"/>
</dbReference>
<dbReference type="EMBL" id="BOLY01000006">
    <property type="protein sequence ID" value="GIZ46917.1"/>
    <property type="molecule type" value="Genomic_DNA"/>
</dbReference>
<accession>A0A9P3CPE9</accession>
<dbReference type="FunFam" id="3.30.2080.10:FF:000001">
    <property type="entry name" value="Alpha-1,2-mannosidase subfamily"/>
    <property type="match status" value="1"/>
</dbReference>
<dbReference type="PANTHER" id="PTHR12143">
    <property type="entry name" value="PEPTIDE N-GLYCANASE PNGASE -RELATED"/>
    <property type="match status" value="1"/>
</dbReference>
<dbReference type="GO" id="GO:0030246">
    <property type="term" value="F:carbohydrate binding"/>
    <property type="evidence" value="ECO:0007669"/>
    <property type="project" value="InterPro"/>
</dbReference>
<dbReference type="Gene3D" id="2.70.98.10">
    <property type="match status" value="1"/>
</dbReference>
<dbReference type="InterPro" id="IPR012939">
    <property type="entry name" value="Glyco_hydro_92"/>
</dbReference>
<feature type="domain" description="Glycosyl hydrolase family 92 N-terminal" evidence="3">
    <location>
        <begin position="27"/>
        <end position="303"/>
    </location>
</feature>
<keyword evidence="5" id="KW-1185">Reference proteome</keyword>
<dbReference type="GO" id="GO:0005829">
    <property type="term" value="C:cytosol"/>
    <property type="evidence" value="ECO:0007669"/>
    <property type="project" value="TreeGrafter"/>
</dbReference>
<dbReference type="GO" id="GO:0006516">
    <property type="term" value="P:glycoprotein catabolic process"/>
    <property type="evidence" value="ECO:0007669"/>
    <property type="project" value="TreeGrafter"/>
</dbReference>
<dbReference type="GO" id="GO:0005975">
    <property type="term" value="P:carbohydrate metabolic process"/>
    <property type="evidence" value="ECO:0007669"/>
    <property type="project" value="InterPro"/>
</dbReference>
<reference evidence="4 5" key="1">
    <citation type="submission" date="2021-01" db="EMBL/GenBank/DDBJ databases">
        <title>Cercospora kikuchii MAFF 305040 whole genome shotgun sequence.</title>
        <authorList>
            <person name="Kashiwa T."/>
            <person name="Suzuki T."/>
        </authorList>
    </citation>
    <scope>NUCLEOTIDE SEQUENCE [LARGE SCALE GENOMIC DNA]</scope>
    <source>
        <strain evidence="4 5">MAFF 305040</strain>
    </source>
</reference>
<organism evidence="4 5">
    <name type="scientific">Cercospora kikuchii</name>
    <dbReference type="NCBI Taxonomy" id="84275"/>
    <lineage>
        <taxon>Eukaryota</taxon>
        <taxon>Fungi</taxon>
        <taxon>Dikarya</taxon>
        <taxon>Ascomycota</taxon>
        <taxon>Pezizomycotina</taxon>
        <taxon>Dothideomycetes</taxon>
        <taxon>Dothideomycetidae</taxon>
        <taxon>Mycosphaerellales</taxon>
        <taxon>Mycosphaerellaceae</taxon>
        <taxon>Cercospora</taxon>
    </lineage>
</organism>
<dbReference type="Pfam" id="PF17678">
    <property type="entry name" value="Glyco_hydro_92N"/>
    <property type="match status" value="1"/>
</dbReference>
<dbReference type="FunFam" id="1.20.1050.60:FF:000002">
    <property type="entry name" value="Glycosyl hydrolase family 92"/>
    <property type="match status" value="1"/>
</dbReference>
<gene>
    <name evidence="4" type="ORF">CKM354_001002200</name>
</gene>
<dbReference type="InterPro" id="IPR008928">
    <property type="entry name" value="6-hairpin_glycosidase_sf"/>
</dbReference>
<feature type="domain" description="Glycosyl hydrolase family 92" evidence="2">
    <location>
        <begin position="309"/>
        <end position="791"/>
    </location>
</feature>
<dbReference type="Proteomes" id="UP000825890">
    <property type="component" value="Unassembled WGS sequence"/>
</dbReference>
<dbReference type="RefSeq" id="XP_044661404.1">
    <property type="nucleotide sequence ID" value="XM_044805469.1"/>
</dbReference>
<dbReference type="Gene3D" id="3.30.2080.10">
    <property type="entry name" value="GH92 mannosidase domain"/>
    <property type="match status" value="1"/>
</dbReference>
<dbReference type="OrthoDB" id="449263at2759"/>
<evidence type="ECO:0008006" key="6">
    <source>
        <dbReference type="Google" id="ProtNLM"/>
    </source>
</evidence>
<dbReference type="InterPro" id="IPR041371">
    <property type="entry name" value="GH92_N"/>
</dbReference>
<evidence type="ECO:0000313" key="4">
    <source>
        <dbReference type="EMBL" id="GIZ46917.1"/>
    </source>
</evidence>
<proteinExistence type="predicted"/>
<dbReference type="GeneID" id="68295597"/>
<dbReference type="NCBIfam" id="TIGR01180">
    <property type="entry name" value="aman2_put"/>
    <property type="match status" value="1"/>
</dbReference>
<dbReference type="PANTHER" id="PTHR12143:SF27">
    <property type="entry name" value="ALPHA-1,2-MANNOSIDASE FAMILY PROTEIN (AFU_ORTHOLOGUE AFUA_5G10520)"/>
    <property type="match status" value="1"/>
</dbReference>
<evidence type="ECO:0000259" key="3">
    <source>
        <dbReference type="Pfam" id="PF17678"/>
    </source>
</evidence>
<feature type="chain" id="PRO_5040463651" description="Glycoside hydrolase family 92 protein" evidence="1">
    <location>
        <begin position="18"/>
        <end position="814"/>
    </location>
</feature>
<evidence type="ECO:0000313" key="5">
    <source>
        <dbReference type="Proteomes" id="UP000825890"/>
    </source>
</evidence>
<sequence length="814" mass="91201">MAKLILLGLALLAPLSACDQQRNWAQYVNPFIGGEGVLPGLAYGGGDIFVGASRPFSLAKVGIDTYEPNISFASLNGGWTPQGIVTGISMIHVSGTGGAPKYGIISQMPLTKLDEGVNLLDNTTYWQKRVNGSESASVGFYGTTLENGVKLAVGSGRRSGFLQYEFPAEASEKQILVDVSHLLPELQGRNTGQFYAGGSITLEDSGRRYIGWGSYGGGFSNSAPATTYFCGEFDQIPAQARTFRGRNTMPVMRQHTLANEPIPYPTFRNRTKEESGPLTDRVGAIFSWSTESPNVIKSRVGISFISTKQACSNKDEEIKSWELQDLVDEAVFEWNRDVFSKIQVPIDEAQNRTDLALLYSNMYFAHLMPSDRRGENPLSEAEDHWDDFYTAWDIFRCTTSLYHLLQPERYQSMIRALIDIYKIEGYLPDGRSGEYNGLVQGGSNADNILADAYVKNLPNIDWDEAYQAMVKDAEVMPFNDFSYRAQDASNEHGRGALDDWLELGYVSVDHHSRMISRTIEYSLNDFSLSQVARGVAPDDVSRYLNRSSNWQNIWAHDLTHKSFTGFPAPRLSNGQFNLTDYNPAKCGDCSWKSLTYEASPFEYAFTVPHDMSILIEFMGGPSEFERRLEYIFDPTSGEEDLGANGAGITTMMNIGNEPDFATPYEFHYINKQAKSVKYSRQLGDQYFKNATYGIPGNSDAGAINSWMIWLMIGMYPVVTQPIYLIGSPWFRDINITVNGDKTLRIKAENLNNVQMYFVKKIKINGQEWEKNWFEHEDLMIEGGVIEFEMGSEMVEWEKGEGPPSPGHVEKERPV</sequence>